<dbReference type="AlphaFoldDB" id="A0A6J6CNT6"/>
<evidence type="ECO:0000256" key="7">
    <source>
        <dbReference type="ARBA" id="ARBA00023098"/>
    </source>
</evidence>
<feature type="transmembrane region" description="Helical" evidence="11">
    <location>
        <begin position="81"/>
        <end position="103"/>
    </location>
</feature>
<proteinExistence type="inferred from homology"/>
<keyword evidence="9" id="KW-0594">Phospholipid biosynthesis</keyword>
<evidence type="ECO:0000313" key="12">
    <source>
        <dbReference type="EMBL" id="CAB4552814.1"/>
    </source>
</evidence>
<protein>
    <submittedName>
        <fullName evidence="12">Unannotated protein</fullName>
    </submittedName>
</protein>
<dbReference type="PANTHER" id="PTHR14269">
    <property type="entry name" value="CDP-DIACYLGLYCEROL--GLYCEROL-3-PHOSPHATE 3-PHOSPHATIDYLTRANSFERASE-RELATED"/>
    <property type="match status" value="1"/>
</dbReference>
<evidence type="ECO:0000256" key="8">
    <source>
        <dbReference type="ARBA" id="ARBA00023136"/>
    </source>
</evidence>
<keyword evidence="6 11" id="KW-1133">Transmembrane helix</keyword>
<dbReference type="GO" id="GO:0046474">
    <property type="term" value="P:glycerophospholipid biosynthetic process"/>
    <property type="evidence" value="ECO:0007669"/>
    <property type="project" value="TreeGrafter"/>
</dbReference>
<feature type="transmembrane region" description="Helical" evidence="11">
    <location>
        <begin position="135"/>
        <end position="152"/>
    </location>
</feature>
<keyword evidence="5 11" id="KW-0812">Transmembrane</keyword>
<evidence type="ECO:0000256" key="3">
    <source>
        <dbReference type="ARBA" id="ARBA00022516"/>
    </source>
</evidence>
<feature type="transmembrane region" description="Helical" evidence="11">
    <location>
        <begin position="40"/>
        <end position="60"/>
    </location>
</feature>
<dbReference type="EMBL" id="CAEZSZ010000031">
    <property type="protein sequence ID" value="CAB4552814.1"/>
    <property type="molecule type" value="Genomic_DNA"/>
</dbReference>
<comment type="subcellular location">
    <subcellularLocation>
        <location evidence="1">Membrane</location>
        <topology evidence="1">Multi-pass membrane protein</topology>
    </subcellularLocation>
</comment>
<keyword evidence="4" id="KW-0808">Transferase</keyword>
<comment type="similarity">
    <text evidence="2">Belongs to the CDP-alcohol phosphatidyltransferase class-I family.</text>
</comment>
<sequence length="193" mass="21852">MGTQQELSLKQQFMTLPNLLSMLRLALVPVFLFLLLTERYLLAIIVLAISSLTDYLDGYFARRFNQVTRLGQLLDPAADRLYIFSTLVGLSVTGIIPLWLALVIIGRDVLLLIGYPILATMGYGPLPVHYLGKAGTFALLYAFPLLLMAYIWESATFILEPLAWAFALWGVGLYWWAGYVYLRQVWVLAKKRS</sequence>
<keyword evidence="8 11" id="KW-0472">Membrane</keyword>
<evidence type="ECO:0000256" key="11">
    <source>
        <dbReference type="SAM" id="Phobius"/>
    </source>
</evidence>
<dbReference type="PANTHER" id="PTHR14269:SF62">
    <property type="entry name" value="CDP-DIACYLGLYCEROL--GLYCEROL-3-PHOSPHATE 3-PHOSPHATIDYLTRANSFERASE 1, CHLOROPLASTIC"/>
    <property type="match status" value="1"/>
</dbReference>
<dbReference type="Gene3D" id="1.20.120.1760">
    <property type="match status" value="1"/>
</dbReference>
<dbReference type="PIRSF" id="PIRSF000847">
    <property type="entry name" value="Phos_ph_gly_syn"/>
    <property type="match status" value="1"/>
</dbReference>
<gene>
    <name evidence="12" type="ORF">UFOPK1561_00408</name>
</gene>
<evidence type="ECO:0000256" key="10">
    <source>
        <dbReference type="ARBA" id="ARBA00023264"/>
    </source>
</evidence>
<dbReference type="Pfam" id="PF01066">
    <property type="entry name" value="CDP-OH_P_transf"/>
    <property type="match status" value="1"/>
</dbReference>
<evidence type="ECO:0000256" key="2">
    <source>
        <dbReference type="ARBA" id="ARBA00010441"/>
    </source>
</evidence>
<evidence type="ECO:0000256" key="9">
    <source>
        <dbReference type="ARBA" id="ARBA00023209"/>
    </source>
</evidence>
<accession>A0A6J6CNT6</accession>
<dbReference type="InterPro" id="IPR050324">
    <property type="entry name" value="CDP-alcohol_PTase-I"/>
</dbReference>
<evidence type="ECO:0000256" key="5">
    <source>
        <dbReference type="ARBA" id="ARBA00022692"/>
    </source>
</evidence>
<dbReference type="InterPro" id="IPR000462">
    <property type="entry name" value="CDP-OH_P_trans"/>
</dbReference>
<evidence type="ECO:0000256" key="6">
    <source>
        <dbReference type="ARBA" id="ARBA00022989"/>
    </source>
</evidence>
<evidence type="ECO:0000256" key="4">
    <source>
        <dbReference type="ARBA" id="ARBA00022679"/>
    </source>
</evidence>
<reference evidence="12" key="1">
    <citation type="submission" date="2020-05" db="EMBL/GenBank/DDBJ databases">
        <authorList>
            <person name="Chiriac C."/>
            <person name="Salcher M."/>
            <person name="Ghai R."/>
            <person name="Kavagutti S V."/>
        </authorList>
    </citation>
    <scope>NUCLEOTIDE SEQUENCE</scope>
</reference>
<dbReference type="GO" id="GO:0008444">
    <property type="term" value="F:CDP-diacylglycerol-glycerol-3-phosphate 3-phosphatidyltransferase activity"/>
    <property type="evidence" value="ECO:0007669"/>
    <property type="project" value="InterPro"/>
</dbReference>
<keyword evidence="3" id="KW-0444">Lipid biosynthesis</keyword>
<dbReference type="InterPro" id="IPR048254">
    <property type="entry name" value="CDP_ALCOHOL_P_TRANSF_CS"/>
</dbReference>
<feature type="transmembrane region" description="Helical" evidence="11">
    <location>
        <begin position="12"/>
        <end position="34"/>
    </location>
</feature>
<keyword evidence="7" id="KW-0443">Lipid metabolism</keyword>
<dbReference type="InterPro" id="IPR043130">
    <property type="entry name" value="CDP-OH_PTrfase_TM_dom"/>
</dbReference>
<dbReference type="PROSITE" id="PS00379">
    <property type="entry name" value="CDP_ALCOHOL_P_TRANSF"/>
    <property type="match status" value="1"/>
</dbReference>
<feature type="transmembrane region" description="Helical" evidence="11">
    <location>
        <begin position="164"/>
        <end position="182"/>
    </location>
</feature>
<organism evidence="12">
    <name type="scientific">freshwater metagenome</name>
    <dbReference type="NCBI Taxonomy" id="449393"/>
    <lineage>
        <taxon>unclassified sequences</taxon>
        <taxon>metagenomes</taxon>
        <taxon>ecological metagenomes</taxon>
    </lineage>
</organism>
<name>A0A6J6CNT6_9ZZZZ</name>
<dbReference type="GO" id="GO:0016020">
    <property type="term" value="C:membrane"/>
    <property type="evidence" value="ECO:0007669"/>
    <property type="project" value="UniProtKB-SubCell"/>
</dbReference>
<evidence type="ECO:0000256" key="1">
    <source>
        <dbReference type="ARBA" id="ARBA00004141"/>
    </source>
</evidence>
<dbReference type="InterPro" id="IPR004570">
    <property type="entry name" value="Phosphatidylglycerol_P_synth"/>
</dbReference>
<keyword evidence="10" id="KW-1208">Phospholipid metabolism</keyword>
<feature type="transmembrane region" description="Helical" evidence="11">
    <location>
        <begin position="109"/>
        <end position="128"/>
    </location>
</feature>